<dbReference type="Pfam" id="PF22936">
    <property type="entry name" value="Pol_BBD"/>
    <property type="match status" value="1"/>
</dbReference>
<feature type="domain" description="Retrovirus-related Pol polyprotein from transposon TNT 1-94-like beta-barrel" evidence="2">
    <location>
        <begin position="89"/>
        <end position="157"/>
    </location>
</feature>
<dbReference type="RefSeq" id="XP_020550351.1">
    <property type="nucleotide sequence ID" value="XM_020694692.1"/>
</dbReference>
<sequence length="465" mass="53992">MKTGHQREGCFEIIGYPDCYKPLQDQKKNNQVTPNRSAVAMNTENDRTNNSVDERTMSNLIRSEFHKLFEKLKSQGSGNIHADRKCDSWIVDSGVTTHMCNNHALFDLAKPHTQNTYIHLADGSKHLIMHSGNMRLTDKLLLENTLHVPNLKFNLLSDHRTREVIGIACLVENLYIIKTESFDKRFIEDVLADFRYTVFIVAKIEPDTWHKRLGHLSHDVLINTGLIDKTTNKTSTCEIPTAVLKWKTPYEILMKKAVDYSFFRTFGCLCFATNTLPHKSKFDNRAIKCIFLGYANNQKGYRVYDIDKKIIFTYRDVVFKENIFPFANECTDPINSDIQTYNQSVTSIIEDQDEQDIHTQSNPEIIDEHTNAVDQQEHEHTSDDMHLRRSRRQIIRPAKLQDYVCVCDKENRDIYTVKFQDNMNTCMSVVFNLPTEPKNYTEAMKVKEWLEAMKSEIKALKDNDT</sequence>
<organism evidence="4 5">
    <name type="scientific">Sesamum indicum</name>
    <name type="common">Oriental sesame</name>
    <name type="synonym">Sesamum orientale</name>
    <dbReference type="NCBI Taxonomy" id="4182"/>
    <lineage>
        <taxon>Eukaryota</taxon>
        <taxon>Viridiplantae</taxon>
        <taxon>Streptophyta</taxon>
        <taxon>Embryophyta</taxon>
        <taxon>Tracheophyta</taxon>
        <taxon>Spermatophyta</taxon>
        <taxon>Magnoliopsida</taxon>
        <taxon>eudicotyledons</taxon>
        <taxon>Gunneridae</taxon>
        <taxon>Pentapetalae</taxon>
        <taxon>asterids</taxon>
        <taxon>lamiids</taxon>
        <taxon>Lamiales</taxon>
        <taxon>Pedaliaceae</taxon>
        <taxon>Sesamum</taxon>
    </lineage>
</organism>
<accession>A0A8M8V2N6</accession>
<dbReference type="InterPro" id="IPR054722">
    <property type="entry name" value="PolX-like_BBD"/>
</dbReference>
<dbReference type="InterPro" id="IPR057670">
    <property type="entry name" value="SH3_retrovirus"/>
</dbReference>
<feature type="domain" description="Retroviral polymerase SH3-like" evidence="3">
    <location>
        <begin position="268"/>
        <end position="329"/>
    </location>
</feature>
<reference evidence="4" key="1">
    <citation type="submission" date="2024-10" db="UniProtKB">
        <authorList>
            <consortium name="RefSeq"/>
        </authorList>
    </citation>
    <scope>NUCLEOTIDE SEQUENCE [LARGE SCALE GENOMIC DNA]</scope>
    <source>
        <strain evidence="4">cv. Zhongzhi No. 13</strain>
    </source>
</reference>
<keyword evidence="1" id="KW-0645">Protease</keyword>
<keyword evidence="1" id="KW-0378">Hydrolase</keyword>
<dbReference type="InterPro" id="IPR039537">
    <property type="entry name" value="Retrotran_Ty1/copia-like"/>
</dbReference>
<name>A0A8M8V2N6_SESIN</name>
<reference evidence="5" key="2">
    <citation type="submission" date="2025-08" db="UniProtKB">
        <authorList>
            <consortium name="RefSeq"/>
        </authorList>
    </citation>
    <scope>IDENTIFICATION</scope>
</reference>
<dbReference type="Proteomes" id="UP000504604">
    <property type="component" value="Linkage group LG1"/>
</dbReference>
<dbReference type="GO" id="GO:0008233">
    <property type="term" value="F:peptidase activity"/>
    <property type="evidence" value="ECO:0007669"/>
    <property type="project" value="UniProtKB-KW"/>
</dbReference>
<evidence type="ECO:0000313" key="4">
    <source>
        <dbReference type="Proteomes" id="UP000504604"/>
    </source>
</evidence>
<dbReference type="Pfam" id="PF25597">
    <property type="entry name" value="SH3_retrovirus"/>
    <property type="match status" value="1"/>
</dbReference>
<dbReference type="GO" id="GO:0006508">
    <property type="term" value="P:proteolysis"/>
    <property type="evidence" value="ECO:0007669"/>
    <property type="project" value="UniProtKB-KW"/>
</dbReference>
<evidence type="ECO:0000259" key="2">
    <source>
        <dbReference type="Pfam" id="PF22936"/>
    </source>
</evidence>
<evidence type="ECO:0000259" key="3">
    <source>
        <dbReference type="Pfam" id="PF25597"/>
    </source>
</evidence>
<gene>
    <name evidence="5" type="primary">LOC110012144</name>
</gene>
<keyword evidence="4" id="KW-1185">Reference proteome</keyword>
<protein>
    <submittedName>
        <fullName evidence="5">Uncharacterized protein LOC110012144</fullName>
    </submittedName>
</protein>
<evidence type="ECO:0000313" key="5">
    <source>
        <dbReference type="RefSeq" id="XP_020550351.1"/>
    </source>
</evidence>
<proteinExistence type="predicted"/>
<dbReference type="AlphaFoldDB" id="A0A8M8V2N6"/>
<dbReference type="OrthoDB" id="1750165at2759"/>
<evidence type="ECO:0000256" key="1">
    <source>
        <dbReference type="ARBA" id="ARBA00022670"/>
    </source>
</evidence>
<dbReference type="KEGG" id="sind:110012144"/>
<dbReference type="PANTHER" id="PTHR42648">
    <property type="entry name" value="TRANSPOSASE, PUTATIVE-RELATED"/>
    <property type="match status" value="1"/>
</dbReference>
<dbReference type="GeneID" id="110012144"/>
<dbReference type="PANTHER" id="PTHR42648:SF31">
    <property type="entry name" value="RNA-DIRECTED DNA POLYMERASE"/>
    <property type="match status" value="1"/>
</dbReference>